<gene>
    <name evidence="3" type="ORF">M9Y10_034787</name>
</gene>
<evidence type="ECO:0000256" key="2">
    <source>
        <dbReference type="SAM" id="MobiDB-lite"/>
    </source>
</evidence>
<name>A0ABR2KGU7_9EUKA</name>
<keyword evidence="1" id="KW-0175">Coiled coil</keyword>
<dbReference type="Proteomes" id="UP001470230">
    <property type="component" value="Unassembled WGS sequence"/>
</dbReference>
<accession>A0ABR2KGU7</accession>
<dbReference type="EMBL" id="JAPFFF010000005">
    <property type="protein sequence ID" value="KAK8890028.1"/>
    <property type="molecule type" value="Genomic_DNA"/>
</dbReference>
<keyword evidence="4" id="KW-1185">Reference proteome</keyword>
<feature type="region of interest" description="Disordered" evidence="2">
    <location>
        <begin position="193"/>
        <end position="375"/>
    </location>
</feature>
<feature type="compositionally biased region" description="Acidic residues" evidence="2">
    <location>
        <begin position="208"/>
        <end position="370"/>
    </location>
</feature>
<comment type="caution">
    <text evidence="3">The sequence shown here is derived from an EMBL/GenBank/DDBJ whole genome shotgun (WGS) entry which is preliminary data.</text>
</comment>
<reference evidence="3 4" key="1">
    <citation type="submission" date="2024-04" db="EMBL/GenBank/DDBJ databases">
        <title>Tritrichomonas musculus Genome.</title>
        <authorList>
            <person name="Alves-Ferreira E."/>
            <person name="Grigg M."/>
            <person name="Lorenzi H."/>
            <person name="Galac M."/>
        </authorList>
    </citation>
    <scope>NUCLEOTIDE SEQUENCE [LARGE SCALE GENOMIC DNA]</scope>
    <source>
        <strain evidence="3 4">EAF2021</strain>
    </source>
</reference>
<evidence type="ECO:0000313" key="3">
    <source>
        <dbReference type="EMBL" id="KAK8890028.1"/>
    </source>
</evidence>
<feature type="coiled-coil region" evidence="1">
    <location>
        <begin position="664"/>
        <end position="691"/>
    </location>
</feature>
<protein>
    <submittedName>
        <fullName evidence="3">Uncharacterized protein</fullName>
    </submittedName>
</protein>
<evidence type="ECO:0000256" key="1">
    <source>
        <dbReference type="SAM" id="Coils"/>
    </source>
</evidence>
<dbReference type="InterPro" id="IPR036770">
    <property type="entry name" value="Ankyrin_rpt-contain_sf"/>
</dbReference>
<sequence>MEECLEIKINSLYVEFKIRNRIKSYQLANVINVSNFFWQIAIFPDIKCNKDFIYKINLNKILSIPFTCETLFNTLDKKCVNLDASLSTDQIYISDQLQILSLKEKATKWLEFSSKFYKTNEISMLEEIQHRLLDLNKENFNENCLYFQTVFSEIGVPTFYLIICQICNAQPEKLKMFFNVIANLLKSSKAKINGNEEENTSDNKSQTENEDESQTENEDESQTENEDESQTENEDENQTENEDENQTENEDENQTENEDESQTENEDESQTENEDESQTENEDESQTENEDESQTENEDESQTENEDESQTENEDESQTENEDESQTENEDESQTENEDENQTENEDENQTENEDENQTENEDENQTENEDEKRNKAFIETNVYFESDHRSLPATAASNEKLLEMRKQSNENPLQKFANFVLKYSYFLFPLQHRKRALFYRVLYNKKLIDRSKINLFPFTSDSGLFYLTGKKEVDSNPDPISVILRNDDIDSLTALFNMNFNFDINSYVNDSTFETCELNEKINYVCYSAFYGASKCFDFLITNKVKVDSDLVLFAVAGGDAHIIHQCELLGLNFNRLDCVKVSIQYHRNEVCEWLLETKFNNNQSVNYFELENVCLNYCNFQMFFSFVEKGFLTSYFVMFMAKFKIKLLYQWMKSSNLFFLIKNEIDDHIKCLLKNYDRYEEEIKEIFQIILEMMEMNNISLSDDIILFLKNNNKYGALYNMCSKYI</sequence>
<evidence type="ECO:0000313" key="4">
    <source>
        <dbReference type="Proteomes" id="UP001470230"/>
    </source>
</evidence>
<dbReference type="PANTHER" id="PTHR36489">
    <property type="entry name" value="PROTEIN-COUPLED RECEPTOR GPR1, PUTATIVE-RELATED"/>
    <property type="match status" value="1"/>
</dbReference>
<proteinExistence type="predicted"/>
<organism evidence="3 4">
    <name type="scientific">Tritrichomonas musculus</name>
    <dbReference type="NCBI Taxonomy" id="1915356"/>
    <lineage>
        <taxon>Eukaryota</taxon>
        <taxon>Metamonada</taxon>
        <taxon>Parabasalia</taxon>
        <taxon>Tritrichomonadida</taxon>
        <taxon>Tritrichomonadidae</taxon>
        <taxon>Tritrichomonas</taxon>
    </lineage>
</organism>
<dbReference type="SUPFAM" id="SSF48403">
    <property type="entry name" value="Ankyrin repeat"/>
    <property type="match status" value="1"/>
</dbReference>
<dbReference type="PANTHER" id="PTHR36489:SF2">
    <property type="entry name" value="APPLE DOMAIN-CONTAINING PROTEIN"/>
    <property type="match status" value="1"/>
</dbReference>